<dbReference type="SUPFAM" id="SSF56281">
    <property type="entry name" value="Metallo-hydrolase/oxidoreductase"/>
    <property type="match status" value="1"/>
</dbReference>
<dbReference type="RefSeq" id="WP_267648196.1">
    <property type="nucleotide sequence ID" value="NZ_JANHGR010000003.1"/>
</dbReference>
<dbReference type="InterPro" id="IPR001279">
    <property type="entry name" value="Metallo-B-lactamas"/>
</dbReference>
<organism evidence="2 3">
    <name type="scientific">Halolamina litorea</name>
    <dbReference type="NCBI Taxonomy" id="1515593"/>
    <lineage>
        <taxon>Archaea</taxon>
        <taxon>Methanobacteriati</taxon>
        <taxon>Methanobacteriota</taxon>
        <taxon>Stenosarchaea group</taxon>
        <taxon>Halobacteria</taxon>
        <taxon>Halobacteriales</taxon>
        <taxon>Haloferacaceae</taxon>
    </lineage>
</organism>
<dbReference type="Proteomes" id="UP001597139">
    <property type="component" value="Unassembled WGS sequence"/>
</dbReference>
<dbReference type="AlphaFoldDB" id="A0ABD6BUH1"/>
<evidence type="ECO:0000313" key="3">
    <source>
        <dbReference type="Proteomes" id="UP001597139"/>
    </source>
</evidence>
<dbReference type="PANTHER" id="PTHR42663:SF7">
    <property type="entry name" value="COENZYME PQQ SYNTHESIS PROTEIN B"/>
    <property type="match status" value="1"/>
</dbReference>
<protein>
    <submittedName>
        <fullName evidence="2">MBL fold metallo-hydrolase</fullName>
    </submittedName>
</protein>
<evidence type="ECO:0000259" key="1">
    <source>
        <dbReference type="Pfam" id="PF12706"/>
    </source>
</evidence>
<proteinExistence type="predicted"/>
<gene>
    <name evidence="2" type="ORF">ACFSAU_13210</name>
</gene>
<dbReference type="Gene3D" id="3.60.15.10">
    <property type="entry name" value="Ribonuclease Z/Hydroxyacylglutathione hydrolase-like"/>
    <property type="match status" value="1"/>
</dbReference>
<dbReference type="PANTHER" id="PTHR42663">
    <property type="entry name" value="HYDROLASE C777.06C-RELATED-RELATED"/>
    <property type="match status" value="1"/>
</dbReference>
<reference evidence="2 3" key="1">
    <citation type="journal article" date="2019" name="Int. J. Syst. Evol. Microbiol.">
        <title>The Global Catalogue of Microorganisms (GCM) 10K type strain sequencing project: providing services to taxonomists for standard genome sequencing and annotation.</title>
        <authorList>
            <consortium name="The Broad Institute Genomics Platform"/>
            <consortium name="The Broad Institute Genome Sequencing Center for Infectious Disease"/>
            <person name="Wu L."/>
            <person name="Ma J."/>
        </authorList>
    </citation>
    <scope>NUCLEOTIDE SEQUENCE [LARGE SCALE GENOMIC DNA]</scope>
    <source>
        <strain evidence="2 3">CGMCC 1.12859</strain>
    </source>
</reference>
<evidence type="ECO:0000313" key="2">
    <source>
        <dbReference type="EMBL" id="MFD1568450.1"/>
    </source>
</evidence>
<sequence length="263" mass="28249">MEIHVRGTAQDGGVPHLGCSCSRCTDARSDRTAVRYPASLRVDAGQSLLVDASMDVRHQVVGDVDGVVFTHAHLGHFPGILQFGREVLDADALPVYCTEGLAEFVRTNQPFTKLVSNGNVDLTPVGADGTIDLPKGEVRPFPVPHRDEFGTGTLGLEFRGSRSLVYVPDIDDWDDRTLARIEAADIAVLDGTFWGTDEVSGQADVPHPPIEESLAALPLSETDVYFTHLNHTNPVLDADSPESATLREAGAGVVEPGQRFDLG</sequence>
<name>A0ABD6BUH1_9EURY</name>
<dbReference type="Pfam" id="PF12706">
    <property type="entry name" value="Lactamase_B_2"/>
    <property type="match status" value="1"/>
</dbReference>
<dbReference type="InterPro" id="IPR036866">
    <property type="entry name" value="RibonucZ/Hydroxyglut_hydro"/>
</dbReference>
<comment type="caution">
    <text evidence="2">The sequence shown here is derived from an EMBL/GenBank/DDBJ whole genome shotgun (WGS) entry which is preliminary data.</text>
</comment>
<keyword evidence="3" id="KW-1185">Reference proteome</keyword>
<feature type="domain" description="Metallo-beta-lactamase" evidence="1">
    <location>
        <begin position="48"/>
        <end position="218"/>
    </location>
</feature>
<dbReference type="EMBL" id="JBHUCZ010000012">
    <property type="protein sequence ID" value="MFD1568450.1"/>
    <property type="molecule type" value="Genomic_DNA"/>
</dbReference>
<accession>A0ABD6BUH1</accession>